<comment type="caution">
    <text evidence="2">The sequence shown here is derived from an EMBL/GenBank/DDBJ whole genome shotgun (WGS) entry which is preliminary data.</text>
</comment>
<sequence>MIDMNGNTDPLQKQSHNLLENISRKKQVLTKKILEKPN</sequence>
<dbReference type="Proteomes" id="UP000030491">
    <property type="component" value="Unassembled WGS sequence"/>
</dbReference>
<gene>
    <name evidence="2" type="ORF">EU93_0345</name>
</gene>
<evidence type="ECO:0000313" key="2">
    <source>
        <dbReference type="EMBL" id="KGF93169.1"/>
    </source>
</evidence>
<feature type="region of interest" description="Disordered" evidence="1">
    <location>
        <begin position="1"/>
        <end position="23"/>
    </location>
</feature>
<reference evidence="3" key="1">
    <citation type="journal article" date="2014" name="Sci. Data">
        <title>Genomes of diverse isolates of the marine cyanobacterium Prochlorococcus.</title>
        <authorList>
            <person name="Biller S."/>
            <person name="Berube P."/>
            <person name="Thompson J."/>
            <person name="Kelly L."/>
            <person name="Roggensack S."/>
            <person name="Awad L."/>
            <person name="Roache-Johnson K."/>
            <person name="Ding H."/>
            <person name="Giovannoni S.J."/>
            <person name="Moore L.R."/>
            <person name="Chisholm S.W."/>
        </authorList>
    </citation>
    <scope>NUCLEOTIDE SEQUENCE [LARGE SCALE GENOMIC DNA]</scope>
</reference>
<feature type="compositionally biased region" description="Polar residues" evidence="1">
    <location>
        <begin position="1"/>
        <end position="20"/>
    </location>
</feature>
<organism evidence="2 3">
    <name type="scientific">Prochlorococcus marinus str. MIT 9116</name>
    <dbReference type="NCBI Taxonomy" id="167544"/>
    <lineage>
        <taxon>Bacteria</taxon>
        <taxon>Bacillati</taxon>
        <taxon>Cyanobacteriota</taxon>
        <taxon>Cyanophyceae</taxon>
        <taxon>Synechococcales</taxon>
        <taxon>Prochlorococcaceae</taxon>
        <taxon>Prochlorococcus</taxon>
    </lineage>
</organism>
<name>A0A0A1ZY25_PROMR</name>
<evidence type="ECO:0000256" key="1">
    <source>
        <dbReference type="SAM" id="MobiDB-lite"/>
    </source>
</evidence>
<accession>A0A0A1ZY25</accession>
<proteinExistence type="predicted"/>
<evidence type="ECO:0000313" key="3">
    <source>
        <dbReference type="Proteomes" id="UP000030491"/>
    </source>
</evidence>
<dbReference type="EMBL" id="JNAJ01000004">
    <property type="protein sequence ID" value="KGF93169.1"/>
    <property type="molecule type" value="Genomic_DNA"/>
</dbReference>
<dbReference type="AlphaFoldDB" id="A0A0A1ZY25"/>
<protein>
    <submittedName>
        <fullName evidence="2">Uncharacterized protein</fullName>
    </submittedName>
</protein>